<feature type="domain" description="FAD-binding FR-type" evidence="21">
    <location>
        <begin position="282"/>
        <end position="534"/>
    </location>
</feature>
<dbReference type="Pfam" id="PF00175">
    <property type="entry name" value="NAD_binding_1"/>
    <property type="match status" value="1"/>
</dbReference>
<keyword evidence="15 18" id="KW-0472">Membrane</keyword>
<evidence type="ECO:0000256" key="17">
    <source>
        <dbReference type="ARBA" id="ARBA00023221"/>
    </source>
</evidence>
<comment type="similarity">
    <text evidence="18">In the C-terminal section; belongs to the flavoprotein pyridine nucleotide cytochrome reductase family.</text>
</comment>
<evidence type="ECO:0000256" key="12">
    <source>
        <dbReference type="ARBA" id="ARBA00023002"/>
    </source>
</evidence>
<feature type="transmembrane region" description="Helical" evidence="19">
    <location>
        <begin position="21"/>
        <end position="43"/>
    </location>
</feature>
<dbReference type="InterPro" id="IPR017938">
    <property type="entry name" value="Riboflavin_synthase-like_b-brl"/>
</dbReference>
<dbReference type="GO" id="GO:0016126">
    <property type="term" value="P:sterol biosynthetic process"/>
    <property type="evidence" value="ECO:0007669"/>
    <property type="project" value="UniProtKB-KW"/>
</dbReference>
<dbReference type="InterPro" id="IPR039261">
    <property type="entry name" value="FNR_nucleotide-bd"/>
</dbReference>
<dbReference type="STRING" id="2656787.A0A370TCC1"/>
<dbReference type="InterPro" id="IPR023208">
    <property type="entry name" value="P450R"/>
</dbReference>
<dbReference type="Pfam" id="PF00258">
    <property type="entry name" value="Flavodoxin_1"/>
    <property type="match status" value="1"/>
</dbReference>
<comment type="caution">
    <text evidence="22">The sequence shown here is derived from an EMBL/GenBank/DDBJ whole genome shotgun (WGS) entry which is preliminary data.</text>
</comment>
<evidence type="ECO:0000256" key="8">
    <source>
        <dbReference type="ARBA" id="ARBA00022827"/>
    </source>
</evidence>
<dbReference type="Pfam" id="PF00667">
    <property type="entry name" value="FAD_binding_1"/>
    <property type="match status" value="1"/>
</dbReference>
<keyword evidence="7 18" id="KW-0256">Endoplasmic reticulum</keyword>
<comment type="cofactor">
    <cofactor evidence="1">
        <name>FMN</name>
        <dbReference type="ChEBI" id="CHEBI:58210"/>
    </cofactor>
</comment>
<evidence type="ECO:0000259" key="20">
    <source>
        <dbReference type="PROSITE" id="PS50902"/>
    </source>
</evidence>
<dbReference type="Gene3D" id="1.20.990.10">
    <property type="entry name" value="NADPH-cytochrome p450 Reductase, Chain A, domain 3"/>
    <property type="match status" value="1"/>
</dbReference>
<feature type="domain" description="Flavodoxin-like" evidence="20">
    <location>
        <begin position="84"/>
        <end position="233"/>
    </location>
</feature>
<evidence type="ECO:0000256" key="4">
    <source>
        <dbReference type="ARBA" id="ARBA00022630"/>
    </source>
</evidence>
<dbReference type="InterPro" id="IPR001094">
    <property type="entry name" value="Flavdoxin-like"/>
</dbReference>
<evidence type="ECO:0000256" key="11">
    <source>
        <dbReference type="ARBA" id="ARBA00022989"/>
    </source>
</evidence>
<dbReference type="InterPro" id="IPR001709">
    <property type="entry name" value="Flavoprot_Pyr_Nucl_cyt_Rdtase"/>
</dbReference>
<dbReference type="InterPro" id="IPR008254">
    <property type="entry name" value="Flavodoxin/NO_synth"/>
</dbReference>
<evidence type="ECO:0000256" key="2">
    <source>
        <dbReference type="ARBA" id="ARBA00001974"/>
    </source>
</evidence>
<dbReference type="PANTHER" id="PTHR19384:SF108">
    <property type="entry name" value="NADPH--CYTOCHROME P450 REDUCTASE"/>
    <property type="match status" value="1"/>
</dbReference>
<dbReference type="InterPro" id="IPR029039">
    <property type="entry name" value="Flavoprotein-like_sf"/>
</dbReference>
<evidence type="ECO:0000256" key="7">
    <source>
        <dbReference type="ARBA" id="ARBA00022824"/>
    </source>
</evidence>
<keyword evidence="10" id="KW-0752">Steroid biosynthesis</keyword>
<proteinExistence type="inferred from homology"/>
<evidence type="ECO:0000256" key="14">
    <source>
        <dbReference type="ARBA" id="ARBA00023098"/>
    </source>
</evidence>
<evidence type="ECO:0000256" key="9">
    <source>
        <dbReference type="ARBA" id="ARBA00022857"/>
    </source>
</evidence>
<dbReference type="PROSITE" id="PS50902">
    <property type="entry name" value="FLAVODOXIN_LIKE"/>
    <property type="match status" value="1"/>
</dbReference>
<dbReference type="GO" id="GO:0010181">
    <property type="term" value="F:FMN binding"/>
    <property type="evidence" value="ECO:0007669"/>
    <property type="project" value="InterPro"/>
</dbReference>
<evidence type="ECO:0000256" key="5">
    <source>
        <dbReference type="ARBA" id="ARBA00022643"/>
    </source>
</evidence>
<dbReference type="AlphaFoldDB" id="A0A370TCC1"/>
<keyword evidence="5" id="KW-0288">FMN</keyword>
<keyword evidence="6 19" id="KW-0812">Transmembrane</keyword>
<dbReference type="Proteomes" id="UP000254866">
    <property type="component" value="Unassembled WGS sequence"/>
</dbReference>
<keyword evidence="23" id="KW-1185">Reference proteome</keyword>
<protein>
    <recommendedName>
        <fullName evidence="18">NADPH--cytochrome P450 reductase</fullName>
        <ecNumber evidence="18">1.6.2.4</ecNumber>
    </recommendedName>
</protein>
<dbReference type="PANTHER" id="PTHR19384">
    <property type="entry name" value="NITRIC OXIDE SYNTHASE-RELATED"/>
    <property type="match status" value="1"/>
</dbReference>
<dbReference type="InterPro" id="IPR023173">
    <property type="entry name" value="NADPH_Cyt_P450_Rdtase_alpha"/>
</dbReference>
<keyword evidence="14" id="KW-0443">Lipid metabolism</keyword>
<dbReference type="PRINTS" id="PR00369">
    <property type="entry name" value="FLAVODOXIN"/>
</dbReference>
<name>A0A370TCC1_9HELO</name>
<dbReference type="Gene3D" id="2.40.30.10">
    <property type="entry name" value="Translation factors"/>
    <property type="match status" value="1"/>
</dbReference>
<evidence type="ECO:0000256" key="3">
    <source>
        <dbReference type="ARBA" id="ARBA00022516"/>
    </source>
</evidence>
<dbReference type="Gene3D" id="3.40.50.360">
    <property type="match status" value="1"/>
</dbReference>
<evidence type="ECO:0000256" key="15">
    <source>
        <dbReference type="ARBA" id="ARBA00023136"/>
    </source>
</evidence>
<comment type="function">
    <text evidence="18">This enzyme is required for electron transfer from NADP to cytochrome P450.</text>
</comment>
<dbReference type="RefSeq" id="XP_031865839.1">
    <property type="nucleotide sequence ID" value="XM_032017932.1"/>
</dbReference>
<keyword evidence="4" id="KW-0285">Flavoprotein</keyword>
<evidence type="ECO:0000313" key="23">
    <source>
        <dbReference type="Proteomes" id="UP000254866"/>
    </source>
</evidence>
<dbReference type="Gene3D" id="3.40.50.80">
    <property type="entry name" value="Nucleotide-binding domain of ferredoxin-NADP reductase (FNR) module"/>
    <property type="match status" value="1"/>
</dbReference>
<dbReference type="EC" id="1.6.2.4" evidence="18"/>
<keyword evidence="9 18" id="KW-0521">NADP</keyword>
<dbReference type="OrthoDB" id="1856718at2759"/>
<dbReference type="InterPro" id="IPR001433">
    <property type="entry name" value="OxRdtase_FAD/NAD-bd"/>
</dbReference>
<evidence type="ECO:0000313" key="22">
    <source>
        <dbReference type="EMBL" id="RDL31907.1"/>
    </source>
</evidence>
<dbReference type="PRINTS" id="PR00371">
    <property type="entry name" value="FPNCR"/>
</dbReference>
<evidence type="ECO:0000259" key="21">
    <source>
        <dbReference type="PROSITE" id="PS51384"/>
    </source>
</evidence>
<reference evidence="22 23" key="1">
    <citation type="journal article" date="2018" name="IMA Fungus">
        <title>IMA Genome-F 9: Draft genome sequence of Annulohypoxylon stygium, Aspergillus mulundensis, Berkeleyomyces basicola (syn. Thielaviopsis basicola), Ceratocystis smalleyi, two Cercospora beticola strains, Coleophoma cylindrospora, Fusarium fracticaudum, Phialophora cf. hyalina, and Morchella septimelata.</title>
        <authorList>
            <person name="Wingfield B.D."/>
            <person name="Bills G.F."/>
            <person name="Dong Y."/>
            <person name="Huang W."/>
            <person name="Nel W.J."/>
            <person name="Swalarsk-Parry B.S."/>
            <person name="Vaghefi N."/>
            <person name="Wilken P.M."/>
            <person name="An Z."/>
            <person name="de Beer Z.W."/>
            <person name="De Vos L."/>
            <person name="Chen L."/>
            <person name="Duong T.A."/>
            <person name="Gao Y."/>
            <person name="Hammerbacher A."/>
            <person name="Kikkert J.R."/>
            <person name="Li Y."/>
            <person name="Li H."/>
            <person name="Li K."/>
            <person name="Li Q."/>
            <person name="Liu X."/>
            <person name="Ma X."/>
            <person name="Naidoo K."/>
            <person name="Pethybridge S.J."/>
            <person name="Sun J."/>
            <person name="Steenkamp E.T."/>
            <person name="van der Nest M.A."/>
            <person name="van Wyk S."/>
            <person name="Wingfield M.J."/>
            <person name="Xiong C."/>
            <person name="Yue Q."/>
            <person name="Zhang X."/>
        </authorList>
    </citation>
    <scope>NUCLEOTIDE SEQUENCE [LARGE SCALE GENOMIC DNA]</scope>
    <source>
        <strain evidence="22 23">BP 5553</strain>
    </source>
</reference>
<comment type="subcellular location">
    <subcellularLocation>
        <location evidence="18">Endoplasmic reticulum membrane</location>
    </subcellularLocation>
</comment>
<evidence type="ECO:0000256" key="1">
    <source>
        <dbReference type="ARBA" id="ARBA00001917"/>
    </source>
</evidence>
<keyword evidence="13" id="KW-0756">Sterol biosynthesis</keyword>
<dbReference type="SUPFAM" id="SSF63380">
    <property type="entry name" value="Riboflavin synthase domain-like"/>
    <property type="match status" value="1"/>
</dbReference>
<dbReference type="GO" id="GO:0050660">
    <property type="term" value="F:flavin adenine dinucleotide binding"/>
    <property type="evidence" value="ECO:0007669"/>
    <property type="project" value="TreeGrafter"/>
</dbReference>
<comment type="cofactor">
    <cofactor evidence="2">
        <name>FAD</name>
        <dbReference type="ChEBI" id="CHEBI:57692"/>
    </cofactor>
</comment>
<dbReference type="SUPFAM" id="SSF52343">
    <property type="entry name" value="Ferredoxin reductase-like, C-terminal NADP-linked domain"/>
    <property type="match status" value="1"/>
</dbReference>
<dbReference type="GO" id="GO:0003958">
    <property type="term" value="F:NADPH-hemoprotein reductase activity"/>
    <property type="evidence" value="ECO:0007669"/>
    <property type="project" value="UniProtKB-EC"/>
</dbReference>
<keyword evidence="16" id="KW-1207">Sterol metabolism</keyword>
<comment type="catalytic activity">
    <reaction evidence="18">
        <text>2 oxidized [cytochrome P450] + NADPH = 2 reduced [cytochrome P450] + NADP(+) + H(+)</text>
        <dbReference type="Rhea" id="RHEA:24040"/>
        <dbReference type="Rhea" id="RHEA-COMP:14627"/>
        <dbReference type="Rhea" id="RHEA-COMP:14628"/>
        <dbReference type="ChEBI" id="CHEBI:15378"/>
        <dbReference type="ChEBI" id="CHEBI:55376"/>
        <dbReference type="ChEBI" id="CHEBI:57783"/>
        <dbReference type="ChEBI" id="CHEBI:58349"/>
        <dbReference type="ChEBI" id="CHEBI:60344"/>
        <dbReference type="EC" id="1.6.2.4"/>
    </reaction>
</comment>
<evidence type="ECO:0000256" key="13">
    <source>
        <dbReference type="ARBA" id="ARBA00023011"/>
    </source>
</evidence>
<sequence>MAQNLANTQLHWRQQGLTIDDLACTLLLLVGGFVYVSYGTIWAKPDPFNYKWFERPQLQSDISKPLTQETRDIGVKTRSDRVELLILWGSQSGTGEGFASRLARECKQEFRKKTLVADLADYDPMTFVSIPNSVTVVFLIATYGEGNPSDNAAAFAAWIKSNSSKATPASVDNLRFAAFGLGNSNYQHYNQAILDIRNWLMRCGATELLPVGMADDSHGKTEEDFVEWKKLLFAFFTDTLNFSSHLDYEHMPSYDVSYLDEAAVNGLETGNPTAIQKRHGNMDIRPLRIISTQQLVCTTQRSCIHMELDLREFPELKYKTGDHIGIWASNPDNEVERLVKLLGLEQKQKLPIAIRQLDSVTSAAIPTPTTIHALLRYYLEICGPVSRDLVASLSQFAPTSSAKSKLRHWVEDQGEFANLQASRHLTLGRVLEMSTDEPTVWSNLSISFLLERLPLLQPRYYSISSSSIVQPRQVSLTASVSRRSLSGDQIEQIRGLASNYIHALDNRLSPTTLSASAAPVQYNLNGYNGQLEGKRIFAHIRPSKFKLPFSASRPMIMVAAGTGIAPFRAFIQERCRLVSIGKGVGTMLLVFGCRNVEEELYREELKEWQRVLQGSLLIVRAFSRAPEETKCYVQHRVKENVEQVADLIKDSGANIYICGSAAMGREVSAIIRIALAQACGWSDSELEEWSRKAKAQSKWQEDLWG</sequence>
<organism evidence="22 23">
    <name type="scientific">Venustampulla echinocandica</name>
    <dbReference type="NCBI Taxonomy" id="2656787"/>
    <lineage>
        <taxon>Eukaryota</taxon>
        <taxon>Fungi</taxon>
        <taxon>Dikarya</taxon>
        <taxon>Ascomycota</taxon>
        <taxon>Pezizomycotina</taxon>
        <taxon>Leotiomycetes</taxon>
        <taxon>Helotiales</taxon>
        <taxon>Pleuroascaceae</taxon>
        <taxon>Venustampulla</taxon>
    </lineage>
</organism>
<keyword evidence="12 18" id="KW-0560">Oxidoreductase</keyword>
<keyword evidence="11 19" id="KW-1133">Transmembrane helix</keyword>
<evidence type="ECO:0000256" key="16">
    <source>
        <dbReference type="ARBA" id="ARBA00023166"/>
    </source>
</evidence>
<dbReference type="SUPFAM" id="SSF52218">
    <property type="entry name" value="Flavoproteins"/>
    <property type="match status" value="1"/>
</dbReference>
<dbReference type="GO" id="GO:0005789">
    <property type="term" value="C:endoplasmic reticulum membrane"/>
    <property type="evidence" value="ECO:0007669"/>
    <property type="project" value="UniProtKB-SubCell"/>
</dbReference>
<dbReference type="GO" id="GO:0005829">
    <property type="term" value="C:cytosol"/>
    <property type="evidence" value="ECO:0007669"/>
    <property type="project" value="TreeGrafter"/>
</dbReference>
<evidence type="ECO:0000256" key="10">
    <source>
        <dbReference type="ARBA" id="ARBA00022955"/>
    </source>
</evidence>
<keyword evidence="3" id="KW-0444">Lipid biosynthesis</keyword>
<gene>
    <name evidence="22" type="ORF">BP5553_09309</name>
</gene>
<dbReference type="EMBL" id="NPIC01000011">
    <property type="protein sequence ID" value="RDL31907.1"/>
    <property type="molecule type" value="Genomic_DNA"/>
</dbReference>
<dbReference type="GeneID" id="43602158"/>
<keyword evidence="17" id="KW-0753">Steroid metabolism</keyword>
<evidence type="ECO:0000256" key="19">
    <source>
        <dbReference type="SAM" id="Phobius"/>
    </source>
</evidence>
<keyword evidence="8" id="KW-0274">FAD</keyword>
<dbReference type="PROSITE" id="PS51384">
    <property type="entry name" value="FAD_FR"/>
    <property type="match status" value="1"/>
</dbReference>
<dbReference type="InterPro" id="IPR017927">
    <property type="entry name" value="FAD-bd_FR_type"/>
</dbReference>
<accession>A0A370TCC1</accession>
<dbReference type="PIRSF" id="PIRSF000208">
    <property type="entry name" value="P450R"/>
    <property type="match status" value="1"/>
</dbReference>
<evidence type="ECO:0000256" key="18">
    <source>
        <dbReference type="PIRNR" id="PIRNR000208"/>
    </source>
</evidence>
<evidence type="ECO:0000256" key="6">
    <source>
        <dbReference type="ARBA" id="ARBA00022692"/>
    </source>
</evidence>
<dbReference type="InterPro" id="IPR003097">
    <property type="entry name" value="CysJ-like_FAD-binding"/>
</dbReference>